<comment type="caution">
    <text evidence="3">The sequence shown here is derived from an EMBL/GenBank/DDBJ whole genome shotgun (WGS) entry which is preliminary data.</text>
</comment>
<keyword evidence="4" id="KW-1185">Reference proteome</keyword>
<evidence type="ECO:0000313" key="3">
    <source>
        <dbReference type="EMBL" id="TVU48233.1"/>
    </source>
</evidence>
<dbReference type="PANTHER" id="PTHR33074:SF91">
    <property type="entry name" value="DUF1618 DOMAIN-CONTAINING PROTEIN"/>
    <property type="match status" value="1"/>
</dbReference>
<feature type="compositionally biased region" description="Polar residues" evidence="1">
    <location>
        <begin position="497"/>
        <end position="511"/>
    </location>
</feature>
<organism evidence="3 4">
    <name type="scientific">Eragrostis curvula</name>
    <name type="common">weeping love grass</name>
    <dbReference type="NCBI Taxonomy" id="38414"/>
    <lineage>
        <taxon>Eukaryota</taxon>
        <taxon>Viridiplantae</taxon>
        <taxon>Streptophyta</taxon>
        <taxon>Embryophyta</taxon>
        <taxon>Tracheophyta</taxon>
        <taxon>Spermatophyta</taxon>
        <taxon>Magnoliopsida</taxon>
        <taxon>Liliopsida</taxon>
        <taxon>Poales</taxon>
        <taxon>Poaceae</taxon>
        <taxon>PACMAD clade</taxon>
        <taxon>Chloridoideae</taxon>
        <taxon>Eragrostideae</taxon>
        <taxon>Eragrostidinae</taxon>
        <taxon>Eragrostis</taxon>
    </lineage>
</organism>
<evidence type="ECO:0000259" key="2">
    <source>
        <dbReference type="Pfam" id="PF07762"/>
    </source>
</evidence>
<evidence type="ECO:0000256" key="1">
    <source>
        <dbReference type="SAM" id="MobiDB-lite"/>
    </source>
</evidence>
<dbReference type="InterPro" id="IPR011676">
    <property type="entry name" value="DUF1618"/>
</dbReference>
<proteinExistence type="predicted"/>
<sequence length="511" mass="57995">MNPNPTTGFAFTTLPLPPHLQKLGFPHPRKKRKTLLDLPSTDFEVLPAWCLLDQTAHIEDCENNTTAECLDNYGQSIKVTFVLAQPPRLSHFCVYCPGLTHDDYAGKPRIHYAVDNVALVSVCFGCGYRTEYFFYKVGHRRRPLLEHLKDIGDYFKEKPDVMVTSIGFFPRGDDFVLVALGYSFVTKQYELHVFRSKQSTWTCKELLLERLERLGNIEKVMAFGSTELGFVDLWKGILICSVLTDDPTVRFIPFPALLPGNKSLDKSGDARVFRDVAIKDGVLKFVEIEHYYQRIVNKKPHRPHRLPGDVSEADVLHDADLNPDSEPEPEEEEVTYKYMGWRLIAWRRTISSTSWHKDSLFHVDDIHTNDPAHVSALSDRGGSNLTLRQLYACVPILGMDNTNSLYLFSKVYAENDTNYAEMRGDLANICGNYQDLLPIETTIVTKEAGKGNQLLFVYNGGPGFPNRIDKLTLLPRTCCARCRDRSRHKCRHPAAPSVSTTPISIQPNKNL</sequence>
<dbReference type="Gramene" id="TVU48233">
    <property type="protein sequence ID" value="TVU48233"/>
    <property type="gene ID" value="EJB05_07862"/>
</dbReference>
<accession>A0A5J9WJI5</accession>
<dbReference type="Proteomes" id="UP000324897">
    <property type="component" value="Chromosome 5"/>
</dbReference>
<gene>
    <name evidence="3" type="ORF">EJB05_07862</name>
</gene>
<evidence type="ECO:0000313" key="4">
    <source>
        <dbReference type="Proteomes" id="UP000324897"/>
    </source>
</evidence>
<reference evidence="3 4" key="1">
    <citation type="journal article" date="2019" name="Sci. Rep.">
        <title>A high-quality genome of Eragrostis curvula grass provides insights into Poaceae evolution and supports new strategies to enhance forage quality.</title>
        <authorList>
            <person name="Carballo J."/>
            <person name="Santos B.A.C.M."/>
            <person name="Zappacosta D."/>
            <person name="Garbus I."/>
            <person name="Selva J.P."/>
            <person name="Gallo C.A."/>
            <person name="Diaz A."/>
            <person name="Albertini E."/>
            <person name="Caccamo M."/>
            <person name="Echenique V."/>
        </authorList>
    </citation>
    <scope>NUCLEOTIDE SEQUENCE [LARGE SCALE GENOMIC DNA]</scope>
    <source>
        <strain evidence="4">cv. Victoria</strain>
        <tissue evidence="3">Leaf</tissue>
    </source>
</reference>
<dbReference type="AlphaFoldDB" id="A0A5J9WJI5"/>
<dbReference type="Pfam" id="PF07762">
    <property type="entry name" value="DUF1618"/>
    <property type="match status" value="1"/>
</dbReference>
<protein>
    <recommendedName>
        <fullName evidence="2">DUF1618 domain-containing protein</fullName>
    </recommendedName>
</protein>
<feature type="non-terminal residue" evidence="3">
    <location>
        <position position="1"/>
    </location>
</feature>
<feature type="region of interest" description="Disordered" evidence="1">
    <location>
        <begin position="491"/>
        <end position="511"/>
    </location>
</feature>
<dbReference type="EMBL" id="RWGY01000004">
    <property type="protein sequence ID" value="TVU48233.1"/>
    <property type="molecule type" value="Genomic_DNA"/>
</dbReference>
<feature type="domain" description="DUF1618" evidence="2">
    <location>
        <begin position="231"/>
        <end position="406"/>
    </location>
</feature>
<name>A0A5J9WJI5_9POAL</name>
<dbReference type="OrthoDB" id="683851at2759"/>
<dbReference type="PANTHER" id="PTHR33074">
    <property type="entry name" value="EXPRESSED PROTEIN-RELATED"/>
    <property type="match status" value="1"/>
</dbReference>